<evidence type="ECO:0000313" key="3">
    <source>
        <dbReference type="Proteomes" id="UP000317093"/>
    </source>
</evidence>
<dbReference type="SUPFAM" id="SSF69279">
    <property type="entry name" value="Phage tail proteins"/>
    <property type="match status" value="1"/>
</dbReference>
<name>A0A518B2X9_9BACT</name>
<dbReference type="RefSeq" id="WP_419193497.1">
    <property type="nucleotide sequence ID" value="NZ_CP036279.1"/>
</dbReference>
<dbReference type="Gene3D" id="3.55.50.10">
    <property type="entry name" value="Baseplate protein-like domains"/>
    <property type="match status" value="1"/>
</dbReference>
<feature type="region of interest" description="Disordered" evidence="1">
    <location>
        <begin position="121"/>
        <end position="141"/>
    </location>
</feature>
<gene>
    <name evidence="2" type="ORF">Pan216_21920</name>
</gene>
<dbReference type="EMBL" id="CP036279">
    <property type="protein sequence ID" value="QDU61337.1"/>
    <property type="molecule type" value="Genomic_DNA"/>
</dbReference>
<dbReference type="AlphaFoldDB" id="A0A518B2X9"/>
<proteinExistence type="predicted"/>
<protein>
    <recommendedName>
        <fullName evidence="4">Phage-related baseplate assembly protein</fullName>
    </recommendedName>
</protein>
<evidence type="ECO:0008006" key="4">
    <source>
        <dbReference type="Google" id="ProtNLM"/>
    </source>
</evidence>
<evidence type="ECO:0000313" key="2">
    <source>
        <dbReference type="EMBL" id="QDU61337.1"/>
    </source>
</evidence>
<reference evidence="2 3" key="1">
    <citation type="submission" date="2019-02" db="EMBL/GenBank/DDBJ databases">
        <title>Deep-cultivation of Planctomycetes and their phenomic and genomic characterization uncovers novel biology.</title>
        <authorList>
            <person name="Wiegand S."/>
            <person name="Jogler M."/>
            <person name="Boedeker C."/>
            <person name="Pinto D."/>
            <person name="Vollmers J."/>
            <person name="Rivas-Marin E."/>
            <person name="Kohn T."/>
            <person name="Peeters S.H."/>
            <person name="Heuer A."/>
            <person name="Rast P."/>
            <person name="Oberbeckmann S."/>
            <person name="Bunk B."/>
            <person name="Jeske O."/>
            <person name="Meyerdierks A."/>
            <person name="Storesund J.E."/>
            <person name="Kallscheuer N."/>
            <person name="Luecker S."/>
            <person name="Lage O.M."/>
            <person name="Pohl T."/>
            <person name="Merkel B.J."/>
            <person name="Hornburger P."/>
            <person name="Mueller R.-W."/>
            <person name="Bruemmer F."/>
            <person name="Labrenz M."/>
            <person name="Spormann A.M."/>
            <person name="Op den Camp H."/>
            <person name="Overmann J."/>
            <person name="Amann R."/>
            <person name="Jetten M.S.M."/>
            <person name="Mascher T."/>
            <person name="Medema M.H."/>
            <person name="Devos D.P."/>
            <person name="Kaster A.-K."/>
            <person name="Ovreas L."/>
            <person name="Rohde M."/>
            <person name="Galperin M.Y."/>
            <person name="Jogler C."/>
        </authorList>
    </citation>
    <scope>NUCLEOTIDE SEQUENCE [LARGE SCALE GENOMIC DNA]</scope>
    <source>
        <strain evidence="2 3">Pan216</strain>
    </source>
</reference>
<sequence length="141" mass="16270">MSDGDPRDRWGADETLLSRERVAGHRNGIRRRRHPLHARGRSPLRLFSRNRRFRVFRQKGVPEILAIVLGDLSLRDEYQQRNYTDQAGESDFEFASRLMEEEGIYYYFVHEESAHRLTIAPTSLGAPQPPSNASNAFDPTS</sequence>
<organism evidence="2 3">
    <name type="scientific">Kolteria novifilia</name>
    <dbReference type="NCBI Taxonomy" id="2527975"/>
    <lineage>
        <taxon>Bacteria</taxon>
        <taxon>Pseudomonadati</taxon>
        <taxon>Planctomycetota</taxon>
        <taxon>Planctomycetia</taxon>
        <taxon>Kolteriales</taxon>
        <taxon>Kolteriaceae</taxon>
        <taxon>Kolteria</taxon>
    </lineage>
</organism>
<dbReference type="Pfam" id="PF05954">
    <property type="entry name" value="Phage_GPD"/>
    <property type="match status" value="1"/>
</dbReference>
<dbReference type="KEGG" id="knv:Pan216_21920"/>
<keyword evidence="3" id="KW-1185">Reference proteome</keyword>
<accession>A0A518B2X9</accession>
<evidence type="ECO:0000256" key="1">
    <source>
        <dbReference type="SAM" id="MobiDB-lite"/>
    </source>
</evidence>
<feature type="compositionally biased region" description="Polar residues" evidence="1">
    <location>
        <begin position="131"/>
        <end position="141"/>
    </location>
</feature>
<dbReference type="Proteomes" id="UP000317093">
    <property type="component" value="Chromosome"/>
</dbReference>